<evidence type="ECO:0000256" key="1">
    <source>
        <dbReference type="ARBA" id="ARBA00004589"/>
    </source>
</evidence>
<keyword evidence="14" id="KW-1185">Reference proteome</keyword>
<keyword evidence="11" id="KW-1133">Transmembrane helix</keyword>
<evidence type="ECO:0000256" key="10">
    <source>
        <dbReference type="SAM" id="MobiDB-lite"/>
    </source>
</evidence>
<dbReference type="InterPro" id="IPR041846">
    <property type="entry name" value="ENL_dom"/>
</dbReference>
<dbReference type="InterPro" id="IPR008972">
    <property type="entry name" value="Cupredoxin"/>
</dbReference>
<dbReference type="Pfam" id="PF02298">
    <property type="entry name" value="Cu_bind_like"/>
    <property type="match status" value="1"/>
</dbReference>
<dbReference type="Proteomes" id="UP000554482">
    <property type="component" value="Unassembled WGS sequence"/>
</dbReference>
<keyword evidence="7" id="KW-0449">Lipoprotein</keyword>
<evidence type="ECO:0000256" key="4">
    <source>
        <dbReference type="ARBA" id="ARBA00023136"/>
    </source>
</evidence>
<feature type="region of interest" description="Disordered" evidence="10">
    <location>
        <begin position="368"/>
        <end position="418"/>
    </location>
</feature>
<comment type="similarity">
    <text evidence="8">Belongs to the early nodulin-like (ENODL) family.</text>
</comment>
<dbReference type="EMBL" id="JABWDY010015458">
    <property type="protein sequence ID" value="KAF5196837.1"/>
    <property type="molecule type" value="Genomic_DNA"/>
</dbReference>
<dbReference type="InterPro" id="IPR039391">
    <property type="entry name" value="Phytocyanin-like"/>
</dbReference>
<dbReference type="GO" id="GO:0009055">
    <property type="term" value="F:electron transfer activity"/>
    <property type="evidence" value="ECO:0007669"/>
    <property type="project" value="InterPro"/>
</dbReference>
<dbReference type="PANTHER" id="PTHR33021:SF253">
    <property type="entry name" value="EARLY NODULIN-LIKE PROTEIN 9"/>
    <property type="match status" value="1"/>
</dbReference>
<evidence type="ECO:0000313" key="13">
    <source>
        <dbReference type="EMBL" id="KAF5196837.1"/>
    </source>
</evidence>
<evidence type="ECO:0000256" key="2">
    <source>
        <dbReference type="ARBA" id="ARBA00022622"/>
    </source>
</evidence>
<accession>A0A7J6WIV7</accession>
<evidence type="ECO:0000256" key="8">
    <source>
        <dbReference type="ARBA" id="ARBA00035011"/>
    </source>
</evidence>
<organism evidence="13 14">
    <name type="scientific">Thalictrum thalictroides</name>
    <name type="common">Rue-anemone</name>
    <name type="synonym">Anemone thalictroides</name>
    <dbReference type="NCBI Taxonomy" id="46969"/>
    <lineage>
        <taxon>Eukaryota</taxon>
        <taxon>Viridiplantae</taxon>
        <taxon>Streptophyta</taxon>
        <taxon>Embryophyta</taxon>
        <taxon>Tracheophyta</taxon>
        <taxon>Spermatophyta</taxon>
        <taxon>Magnoliopsida</taxon>
        <taxon>Ranunculales</taxon>
        <taxon>Ranunculaceae</taxon>
        <taxon>Thalictroideae</taxon>
        <taxon>Thalictrum</taxon>
    </lineage>
</organism>
<evidence type="ECO:0000256" key="7">
    <source>
        <dbReference type="ARBA" id="ARBA00023288"/>
    </source>
</evidence>
<dbReference type="GO" id="GO:0012505">
    <property type="term" value="C:endomembrane system"/>
    <property type="evidence" value="ECO:0007669"/>
    <property type="project" value="UniProtKB-SubCell"/>
</dbReference>
<dbReference type="GO" id="GO:0098552">
    <property type="term" value="C:side of membrane"/>
    <property type="evidence" value="ECO:0007669"/>
    <property type="project" value="UniProtKB-KW"/>
</dbReference>
<feature type="compositionally biased region" description="Pro residues" evidence="10">
    <location>
        <begin position="382"/>
        <end position="401"/>
    </location>
</feature>
<dbReference type="GO" id="GO:0005886">
    <property type="term" value="C:plasma membrane"/>
    <property type="evidence" value="ECO:0007669"/>
    <property type="project" value="TreeGrafter"/>
</dbReference>
<feature type="transmembrane region" description="Helical" evidence="11">
    <location>
        <begin position="29"/>
        <end position="53"/>
    </location>
</feature>
<dbReference type="FunFam" id="2.60.40.420:FF:000010">
    <property type="entry name" value="Early nodulin-like protein 1"/>
    <property type="match status" value="1"/>
</dbReference>
<dbReference type="CDD" id="cd11019">
    <property type="entry name" value="OsENODL1_like"/>
    <property type="match status" value="1"/>
</dbReference>
<dbReference type="PROSITE" id="PS51485">
    <property type="entry name" value="PHYTOCYANIN"/>
    <property type="match status" value="1"/>
</dbReference>
<keyword evidence="6" id="KW-0325">Glycoprotein</keyword>
<dbReference type="SUPFAM" id="SSF49503">
    <property type="entry name" value="Cupredoxins"/>
    <property type="match status" value="1"/>
</dbReference>
<keyword evidence="3" id="KW-0732">Signal</keyword>
<evidence type="ECO:0000256" key="3">
    <source>
        <dbReference type="ARBA" id="ARBA00022729"/>
    </source>
</evidence>
<gene>
    <name evidence="13" type="ORF">FRX31_013577</name>
</gene>
<name>A0A7J6WIV7_THATH</name>
<feature type="region of interest" description="Disordered" evidence="10">
    <location>
        <begin position="1"/>
        <end position="22"/>
    </location>
</feature>
<protein>
    <submittedName>
        <fullName evidence="13">Early nodulin-like protein</fullName>
    </submittedName>
</protein>
<comment type="caution">
    <text evidence="13">The sequence shown here is derived from an EMBL/GenBank/DDBJ whole genome shotgun (WGS) entry which is preliminary data.</text>
</comment>
<keyword evidence="11" id="KW-0812">Transmembrane</keyword>
<evidence type="ECO:0000256" key="9">
    <source>
        <dbReference type="ARBA" id="ARBA00037868"/>
    </source>
</evidence>
<evidence type="ECO:0000259" key="12">
    <source>
        <dbReference type="PROSITE" id="PS51485"/>
    </source>
</evidence>
<evidence type="ECO:0000256" key="5">
    <source>
        <dbReference type="ARBA" id="ARBA00023157"/>
    </source>
</evidence>
<sequence length="440" mass="47937">MSSPPITIVPAATPQPSDKKKSNRRGLKICLGVTVLLLLIFIVVVVILIFTVFKPKQPQIIPQPVNLTHVEYEVFPVVKINASALLMVTINNRNYGSFTYKNTTAYIQYHGEVVGSVPMIGGTIPSRAKHNISSLVNIDGNKLIASPYLIPDFNTGRMNFSSVTSLRGDEGRKNIKKKQKLKASFIATVCKNSCKESYKYLISEPFHVIYNQSEIPKFWLKPPILSAPVSLVLEQMANNILSFNHPNKALYALVLFGVVLLMQRVGATEFKVGDANGWTVQNDHNKWATEQRFKIGDSLLFVYPPANDSVLEVNENDYENCNTASPIASFNDGNTIVKFNHSGPHFFISGIKDNCLRDEKIHVIVMADRSNKSPNTNQAPLASPPPPPATPPPSGSIPAPAPAGDDCPSPPPPPNGASSTFLSVFGSFGAFVGSSLLLAL</sequence>
<keyword evidence="4 11" id="KW-0472">Membrane</keyword>
<keyword evidence="5" id="KW-1015">Disulfide bond</keyword>
<evidence type="ECO:0000256" key="11">
    <source>
        <dbReference type="SAM" id="Phobius"/>
    </source>
</evidence>
<dbReference type="PANTHER" id="PTHR33021">
    <property type="entry name" value="BLUE COPPER PROTEIN"/>
    <property type="match status" value="1"/>
</dbReference>
<keyword evidence="2" id="KW-0336">GPI-anchor</keyword>
<dbReference type="InterPro" id="IPR003245">
    <property type="entry name" value="Phytocyanin_dom"/>
</dbReference>
<feature type="domain" description="Phytocyanin" evidence="12">
    <location>
        <begin position="268"/>
        <end position="367"/>
    </location>
</feature>
<dbReference type="OrthoDB" id="691587at2759"/>
<proteinExistence type="inferred from homology"/>
<evidence type="ECO:0000256" key="6">
    <source>
        <dbReference type="ARBA" id="ARBA00023180"/>
    </source>
</evidence>
<dbReference type="Gene3D" id="2.60.40.420">
    <property type="entry name" value="Cupredoxins - blue copper proteins"/>
    <property type="match status" value="1"/>
</dbReference>
<reference evidence="13 14" key="1">
    <citation type="submission" date="2020-06" db="EMBL/GenBank/DDBJ databases">
        <title>Transcriptomic and genomic resources for Thalictrum thalictroides and T. hernandezii: Facilitating candidate gene discovery in an emerging model plant lineage.</title>
        <authorList>
            <person name="Arias T."/>
            <person name="Riano-Pachon D.M."/>
            <person name="Di Stilio V.S."/>
        </authorList>
    </citation>
    <scope>NUCLEOTIDE SEQUENCE [LARGE SCALE GENOMIC DNA]</scope>
    <source>
        <strain evidence="14">cv. WT478/WT964</strain>
        <tissue evidence="13">Leaves</tissue>
    </source>
</reference>
<dbReference type="AlphaFoldDB" id="A0A7J6WIV7"/>
<comment type="subcellular location">
    <subcellularLocation>
        <location evidence="9">Endomembrane system</location>
        <topology evidence="9">Lipid-anchor</topology>
    </subcellularLocation>
    <subcellularLocation>
        <location evidence="1">Membrane</location>
        <topology evidence="1">Lipid-anchor</topology>
        <topology evidence="1">GPI-anchor</topology>
    </subcellularLocation>
</comment>
<evidence type="ECO:0000313" key="14">
    <source>
        <dbReference type="Proteomes" id="UP000554482"/>
    </source>
</evidence>